<proteinExistence type="inferred from homology"/>
<sequence>MTIDQHSSEEIAGLLNYKKVGGKMMSESSLSKTETEAVIELLNASLGGSAAELTALLSEQVFVTSPTLTITNREDVFASVVAPFYVALGEYTGAANGMQVLAVSKKDVDAALGAGLDDAEDETEFQAVQEMIGKMFDAVAQSMSALLETDIAHSLSGIDVVDQAGDFPLANFTKEQWFTESQFQLNISGKQNIRFHLCLPVPLTKLLVTILTEPFEEEETKEIGEMPKQSESHLDNQLNEQTQETPTVQNVQFSSFDNTETAPSEPNNLNMLLDIPLQVTVELGRTKRVVKEILEISQGSIIELDKLAGEPVDILINNKLIAVGEVVVIDENFGVRVTDVLSTAERISKLR</sequence>
<dbReference type="EMBL" id="AJYB01000002">
    <property type="protein sequence ID" value="EIM08492.1"/>
    <property type="molecule type" value="Genomic_DNA"/>
</dbReference>
<evidence type="ECO:0000256" key="1">
    <source>
        <dbReference type="ARBA" id="ARBA00004413"/>
    </source>
</evidence>
<evidence type="ECO:0000256" key="6">
    <source>
        <dbReference type="ARBA" id="ARBA00023136"/>
    </source>
</evidence>
<dbReference type="GO" id="GO:0005886">
    <property type="term" value="C:plasma membrane"/>
    <property type="evidence" value="ECO:0007669"/>
    <property type="project" value="UniProtKB-SubCell"/>
</dbReference>
<dbReference type="NCBIfam" id="TIGR02480">
    <property type="entry name" value="fliN"/>
    <property type="match status" value="1"/>
</dbReference>
<evidence type="ECO:0000256" key="4">
    <source>
        <dbReference type="ARBA" id="ARBA00022500"/>
    </source>
</evidence>
<feature type="compositionally biased region" description="Basic and acidic residues" evidence="7">
    <location>
        <begin position="221"/>
        <end position="234"/>
    </location>
</feature>
<evidence type="ECO:0000256" key="2">
    <source>
        <dbReference type="ARBA" id="ARBA00009226"/>
    </source>
</evidence>
<name>A0A1C7DCL8_9BACL</name>
<dbReference type="InterPro" id="IPR028976">
    <property type="entry name" value="CheC-like_sf"/>
</dbReference>
<keyword evidence="4" id="KW-0145">Chemotaxis</keyword>
<feature type="domain" description="Flagellar motor switch protein FliN-like C-terminal" evidence="8">
    <location>
        <begin position="271"/>
        <end position="341"/>
    </location>
</feature>
<dbReference type="InterPro" id="IPR001172">
    <property type="entry name" value="FliN_T3SS_HrcQb"/>
</dbReference>
<dbReference type="KEGG" id="pana:BBH88_01870"/>
<feature type="region of interest" description="Disordered" evidence="7">
    <location>
        <begin position="219"/>
        <end position="245"/>
    </location>
</feature>
<keyword evidence="10" id="KW-0282">Flagellum</keyword>
<dbReference type="Proteomes" id="UP000004725">
    <property type="component" value="Unassembled WGS sequence"/>
</dbReference>
<evidence type="ECO:0000259" key="8">
    <source>
        <dbReference type="Pfam" id="PF01052"/>
    </source>
</evidence>
<keyword evidence="3" id="KW-1003">Cell membrane</keyword>
<dbReference type="SUPFAM" id="SSF101801">
    <property type="entry name" value="Surface presentation of antigens (SPOA)"/>
    <property type="match status" value="1"/>
</dbReference>
<dbReference type="PRINTS" id="PR00956">
    <property type="entry name" value="FLGMOTORFLIN"/>
</dbReference>
<keyword evidence="10" id="KW-0969">Cilium</keyword>
<evidence type="ECO:0000313" key="11">
    <source>
        <dbReference type="Proteomes" id="UP000004725"/>
    </source>
</evidence>
<dbReference type="InterPro" id="IPR036429">
    <property type="entry name" value="SpoA-like_sf"/>
</dbReference>
<evidence type="ECO:0000313" key="10">
    <source>
        <dbReference type="EMBL" id="EIM08492.1"/>
    </source>
</evidence>
<dbReference type="Proteomes" id="UP000092661">
    <property type="component" value="Chromosome"/>
</dbReference>
<dbReference type="InterPro" id="IPR001543">
    <property type="entry name" value="FliN-like_C"/>
</dbReference>
<dbReference type="GO" id="GO:0009425">
    <property type="term" value="C:bacterial-type flagellum basal body"/>
    <property type="evidence" value="ECO:0007669"/>
    <property type="project" value="InterPro"/>
</dbReference>
<evidence type="ECO:0000256" key="5">
    <source>
        <dbReference type="ARBA" id="ARBA00022779"/>
    </source>
</evidence>
<dbReference type="eggNOG" id="COG1886">
    <property type="taxonomic scope" value="Bacteria"/>
</dbReference>
<dbReference type="EMBL" id="CP016534">
    <property type="protein sequence ID" value="ANU09167.1"/>
    <property type="molecule type" value="Genomic_DNA"/>
</dbReference>
<gene>
    <name evidence="10" type="ORF">A1A1_00300</name>
    <name evidence="9" type="ORF">BBH88_01870</name>
</gene>
<organism evidence="10 11">
    <name type="scientific">Planococcus antarcticus DSM 14505</name>
    <dbReference type="NCBI Taxonomy" id="1185653"/>
    <lineage>
        <taxon>Bacteria</taxon>
        <taxon>Bacillati</taxon>
        <taxon>Bacillota</taxon>
        <taxon>Bacilli</taxon>
        <taxon>Bacillales</taxon>
        <taxon>Caryophanaceae</taxon>
        <taxon>Planococcus</taxon>
    </lineage>
</organism>
<dbReference type="PANTHER" id="PTHR43484:SF1">
    <property type="entry name" value="FLAGELLAR MOTOR SWITCH PROTEIN FLIN"/>
    <property type="match status" value="1"/>
</dbReference>
<keyword evidence="10" id="KW-0966">Cell projection</keyword>
<dbReference type="SUPFAM" id="SSF103039">
    <property type="entry name" value="CheC-like"/>
    <property type="match status" value="1"/>
</dbReference>
<evidence type="ECO:0000313" key="12">
    <source>
        <dbReference type="Proteomes" id="UP000092661"/>
    </source>
</evidence>
<feature type="compositionally biased region" description="Polar residues" evidence="7">
    <location>
        <begin position="235"/>
        <end position="245"/>
    </location>
</feature>
<dbReference type="GO" id="GO:0071973">
    <property type="term" value="P:bacterial-type flagellum-dependent cell motility"/>
    <property type="evidence" value="ECO:0007669"/>
    <property type="project" value="InterPro"/>
</dbReference>
<dbReference type="NCBIfam" id="NF005995">
    <property type="entry name" value="PRK08119.1"/>
    <property type="match status" value="1"/>
</dbReference>
<dbReference type="Pfam" id="PF01052">
    <property type="entry name" value="FliMN_C"/>
    <property type="match status" value="1"/>
</dbReference>
<dbReference type="eggNOG" id="COG1776">
    <property type="taxonomic scope" value="Bacteria"/>
</dbReference>
<dbReference type="AlphaFoldDB" id="A0A1C7DCL8"/>
<dbReference type="PANTHER" id="PTHR43484">
    <property type="match status" value="1"/>
</dbReference>
<keyword evidence="5" id="KW-0283">Flagellar rotation</keyword>
<keyword evidence="6" id="KW-0472">Membrane</keyword>
<protein>
    <submittedName>
        <fullName evidence="9 10">Flagellar motor switch protein</fullName>
    </submittedName>
</protein>
<reference evidence="12" key="2">
    <citation type="submission" date="2016-07" db="EMBL/GenBank/DDBJ databases">
        <authorList>
            <person name="See-Too W.S."/>
        </authorList>
    </citation>
    <scope>NUCLEOTIDE SEQUENCE [LARGE SCALE GENOMIC DNA]</scope>
    <source>
        <strain evidence="12">DSM 14505</strain>
    </source>
</reference>
<dbReference type="Gene3D" id="2.30.330.10">
    <property type="entry name" value="SpoA-like"/>
    <property type="match status" value="1"/>
</dbReference>
<dbReference type="RefSeq" id="WP_006828090.1">
    <property type="nucleotide sequence ID" value="NZ_AJYB01000002.1"/>
</dbReference>
<comment type="similarity">
    <text evidence="2">Belongs to the FliN/MopA/SpaO family.</text>
</comment>
<evidence type="ECO:0000313" key="9">
    <source>
        <dbReference type="EMBL" id="ANU09167.1"/>
    </source>
</evidence>
<reference evidence="9" key="3">
    <citation type="submission" date="2016-10" db="EMBL/GenBank/DDBJ databases">
        <authorList>
            <person name="See-Too W.S."/>
        </authorList>
    </citation>
    <scope>NUCLEOTIDE SEQUENCE</scope>
    <source>
        <strain evidence="9">DSM 14505</strain>
    </source>
</reference>
<comment type="subcellular location">
    <subcellularLocation>
        <location evidence="1">Cell membrane</location>
        <topology evidence="1">Peripheral membrane protein</topology>
        <orientation evidence="1">Cytoplasmic side</orientation>
    </subcellularLocation>
</comment>
<accession>A0A1C7DCL8</accession>
<reference evidence="10 11" key="1">
    <citation type="journal article" date="2012" name="J. Bacteriol.">
        <title>Genome Sequence of the Antarctic Psychrophile Bacterium Planococcus antarcticus DSM 14505.</title>
        <authorList>
            <person name="Margolles A."/>
            <person name="Gueimonde M."/>
            <person name="Sanchez B."/>
        </authorList>
    </citation>
    <scope>NUCLEOTIDE SEQUENCE [LARGE SCALE GENOMIC DNA]</scope>
    <source>
        <strain evidence="10 11">DSM 14505</strain>
    </source>
</reference>
<dbReference type="GO" id="GO:0003774">
    <property type="term" value="F:cytoskeletal motor activity"/>
    <property type="evidence" value="ECO:0007669"/>
    <property type="project" value="InterPro"/>
</dbReference>
<evidence type="ECO:0000256" key="7">
    <source>
        <dbReference type="SAM" id="MobiDB-lite"/>
    </source>
</evidence>
<dbReference type="OrthoDB" id="9773459at2"/>
<evidence type="ECO:0000256" key="3">
    <source>
        <dbReference type="ARBA" id="ARBA00022475"/>
    </source>
</evidence>
<keyword evidence="12" id="KW-1185">Reference proteome</keyword>
<dbReference type="InterPro" id="IPR012826">
    <property type="entry name" value="FliN"/>
</dbReference>
<dbReference type="Gene3D" id="3.40.1550.10">
    <property type="entry name" value="CheC-like"/>
    <property type="match status" value="1"/>
</dbReference>
<dbReference type="GO" id="GO:0006935">
    <property type="term" value="P:chemotaxis"/>
    <property type="evidence" value="ECO:0007669"/>
    <property type="project" value="UniProtKB-KW"/>
</dbReference>
<dbReference type="InterPro" id="IPR051469">
    <property type="entry name" value="FliN/MopA/SpaO"/>
</dbReference>